<protein>
    <recommendedName>
        <fullName evidence="2">RNA 2',3'-cyclic phosphodiesterase</fullName>
        <shortName evidence="2">RNA 2',3'-CPDase</shortName>
        <ecNumber evidence="2">3.1.4.58</ecNumber>
    </recommendedName>
</protein>
<dbReference type="AlphaFoldDB" id="A0A852TLS4"/>
<evidence type="ECO:0000313" key="4">
    <source>
        <dbReference type="Proteomes" id="UP000589036"/>
    </source>
</evidence>
<gene>
    <name evidence="3" type="ORF">HDA32_000306</name>
</gene>
<comment type="function">
    <text evidence="2">Hydrolyzes RNA 2',3'-cyclic phosphodiester to an RNA 2'-phosphomonoester.</text>
</comment>
<feature type="active site" description="Proton acceptor" evidence="2">
    <location>
        <position position="135"/>
    </location>
</feature>
<keyword evidence="3" id="KW-0436">Ligase</keyword>
<evidence type="ECO:0000256" key="2">
    <source>
        <dbReference type="HAMAP-Rule" id="MF_01940"/>
    </source>
</evidence>
<dbReference type="Pfam" id="PF13563">
    <property type="entry name" value="2_5_RNA_ligase2"/>
    <property type="match status" value="1"/>
</dbReference>
<proteinExistence type="inferred from homology"/>
<dbReference type="GO" id="GO:0008664">
    <property type="term" value="F:RNA 2',3'-cyclic 3'-phosphodiesterase activity"/>
    <property type="evidence" value="ECO:0007669"/>
    <property type="project" value="UniProtKB-EC"/>
</dbReference>
<reference evidence="3 4" key="1">
    <citation type="submission" date="2020-07" db="EMBL/GenBank/DDBJ databases">
        <title>Sequencing the genomes of 1000 actinobacteria strains.</title>
        <authorList>
            <person name="Klenk H.-P."/>
        </authorList>
    </citation>
    <scope>NUCLEOTIDE SEQUENCE [LARGE SCALE GENOMIC DNA]</scope>
    <source>
        <strain evidence="3 4">CXB654</strain>
    </source>
</reference>
<dbReference type="Gene3D" id="3.90.1140.10">
    <property type="entry name" value="Cyclic phosphodiesterase"/>
    <property type="match status" value="1"/>
</dbReference>
<dbReference type="EMBL" id="JACCCC010000001">
    <property type="protein sequence ID" value="NYE45186.1"/>
    <property type="molecule type" value="Genomic_DNA"/>
</dbReference>
<dbReference type="Proteomes" id="UP000589036">
    <property type="component" value="Unassembled WGS sequence"/>
</dbReference>
<dbReference type="NCBIfam" id="TIGR02258">
    <property type="entry name" value="2_5_ligase"/>
    <property type="match status" value="1"/>
</dbReference>
<feature type="short sequence motif" description="HXTX 1" evidence="2">
    <location>
        <begin position="47"/>
        <end position="50"/>
    </location>
</feature>
<comment type="similarity">
    <text evidence="2">Belongs to the 2H phosphoesterase superfamily. ThpR family.</text>
</comment>
<sequence>MRLFAALEPPTGTLDAVGRALADARPDRRGARRDVRGVRWTPRADWHLTLVFLGEVPDERVPALRERFTAETAGHPAMTLALRGAGTFPDDAARARVLWAGVEGDVAALTRLAEGLRDAAADLGVPVEHRPYVPHLTLVRTRWPSDLSALRRSLDGIDAPPWRAADVHLVHSRPNGAPRYRTVATCALS</sequence>
<dbReference type="EC" id="3.1.4.58" evidence="2"/>
<dbReference type="InterPro" id="IPR009097">
    <property type="entry name" value="Cyclic_Pdiesterase"/>
</dbReference>
<name>A0A852TLS4_9ACTN</name>
<feature type="short sequence motif" description="HXTX 2" evidence="2">
    <location>
        <begin position="135"/>
        <end position="138"/>
    </location>
</feature>
<dbReference type="PANTHER" id="PTHR35561">
    <property type="entry name" value="RNA 2',3'-CYCLIC PHOSPHODIESTERASE"/>
    <property type="match status" value="1"/>
</dbReference>
<dbReference type="InterPro" id="IPR004175">
    <property type="entry name" value="RNA_CPDase"/>
</dbReference>
<dbReference type="HAMAP" id="MF_01940">
    <property type="entry name" value="RNA_CPDase"/>
    <property type="match status" value="1"/>
</dbReference>
<dbReference type="GO" id="GO:0004113">
    <property type="term" value="F:2',3'-cyclic-nucleotide 3'-phosphodiesterase activity"/>
    <property type="evidence" value="ECO:0007669"/>
    <property type="project" value="InterPro"/>
</dbReference>
<feature type="active site" description="Proton donor" evidence="2">
    <location>
        <position position="47"/>
    </location>
</feature>
<dbReference type="PANTHER" id="PTHR35561:SF1">
    <property type="entry name" value="RNA 2',3'-CYCLIC PHOSPHODIESTERASE"/>
    <property type="match status" value="1"/>
</dbReference>
<keyword evidence="1 2" id="KW-0378">Hydrolase</keyword>
<organism evidence="3 4">
    <name type="scientific">Spinactinospora alkalitolerans</name>
    <dbReference type="NCBI Taxonomy" id="687207"/>
    <lineage>
        <taxon>Bacteria</taxon>
        <taxon>Bacillati</taxon>
        <taxon>Actinomycetota</taxon>
        <taxon>Actinomycetes</taxon>
        <taxon>Streptosporangiales</taxon>
        <taxon>Nocardiopsidaceae</taxon>
        <taxon>Spinactinospora</taxon>
    </lineage>
</organism>
<comment type="caution">
    <text evidence="3">The sequence shown here is derived from an EMBL/GenBank/DDBJ whole genome shotgun (WGS) entry which is preliminary data.</text>
</comment>
<evidence type="ECO:0000256" key="1">
    <source>
        <dbReference type="ARBA" id="ARBA00022801"/>
    </source>
</evidence>
<dbReference type="SUPFAM" id="SSF55144">
    <property type="entry name" value="LigT-like"/>
    <property type="match status" value="1"/>
</dbReference>
<comment type="catalytic activity">
    <reaction evidence="2">
        <text>a 3'-end 2',3'-cyclophospho-ribonucleotide-RNA + H2O = a 3'-end 2'-phospho-ribonucleotide-RNA + H(+)</text>
        <dbReference type="Rhea" id="RHEA:11828"/>
        <dbReference type="Rhea" id="RHEA-COMP:10464"/>
        <dbReference type="Rhea" id="RHEA-COMP:17353"/>
        <dbReference type="ChEBI" id="CHEBI:15377"/>
        <dbReference type="ChEBI" id="CHEBI:15378"/>
        <dbReference type="ChEBI" id="CHEBI:83064"/>
        <dbReference type="ChEBI" id="CHEBI:173113"/>
        <dbReference type="EC" id="3.1.4.58"/>
    </reaction>
</comment>
<evidence type="ECO:0000313" key="3">
    <source>
        <dbReference type="EMBL" id="NYE45186.1"/>
    </source>
</evidence>
<accession>A0A852TLS4</accession>
<keyword evidence="4" id="KW-1185">Reference proteome</keyword>
<dbReference type="RefSeq" id="WP_179641459.1">
    <property type="nucleotide sequence ID" value="NZ_BAAAYY010000005.1"/>
</dbReference>
<dbReference type="GO" id="GO:0016874">
    <property type="term" value="F:ligase activity"/>
    <property type="evidence" value="ECO:0007669"/>
    <property type="project" value="UniProtKB-KW"/>
</dbReference>